<name>A0A3A2ZK55_9EURO</name>
<dbReference type="Proteomes" id="UP000266188">
    <property type="component" value="Unassembled WGS sequence"/>
</dbReference>
<accession>A0A3A2ZK55</accession>
<keyword evidence="2" id="KW-1185">Reference proteome</keyword>
<comment type="caution">
    <text evidence="1">The sequence shown here is derived from an EMBL/GenBank/DDBJ whole genome shotgun (WGS) entry which is preliminary data.</text>
</comment>
<evidence type="ECO:0000313" key="1">
    <source>
        <dbReference type="EMBL" id="RJE23568.1"/>
    </source>
</evidence>
<sequence length="63" mass="6852">MSAPGCLLQPLLDAQDFLMNENPLSPVRGKDERCTTTSISRVFILALDGYNAGDEGPVQIRDT</sequence>
<evidence type="ECO:0000313" key="2">
    <source>
        <dbReference type="Proteomes" id="UP000266188"/>
    </source>
</evidence>
<proteinExistence type="predicted"/>
<dbReference type="EMBL" id="MVGC01000115">
    <property type="protein sequence ID" value="RJE23568.1"/>
    <property type="molecule type" value="Genomic_DNA"/>
</dbReference>
<gene>
    <name evidence="1" type="ORF">PHISCL_04111</name>
</gene>
<organism evidence="1 2">
    <name type="scientific">Aspergillus sclerotialis</name>
    <dbReference type="NCBI Taxonomy" id="2070753"/>
    <lineage>
        <taxon>Eukaryota</taxon>
        <taxon>Fungi</taxon>
        <taxon>Dikarya</taxon>
        <taxon>Ascomycota</taxon>
        <taxon>Pezizomycotina</taxon>
        <taxon>Eurotiomycetes</taxon>
        <taxon>Eurotiomycetidae</taxon>
        <taxon>Eurotiales</taxon>
        <taxon>Aspergillaceae</taxon>
        <taxon>Aspergillus</taxon>
        <taxon>Aspergillus subgen. Polypaecilum</taxon>
    </lineage>
</organism>
<protein>
    <submittedName>
        <fullName evidence="1">Uncharacterized protein</fullName>
    </submittedName>
</protein>
<reference evidence="2" key="1">
    <citation type="submission" date="2017-02" db="EMBL/GenBank/DDBJ databases">
        <authorList>
            <person name="Tafer H."/>
            <person name="Lopandic K."/>
        </authorList>
    </citation>
    <scope>NUCLEOTIDE SEQUENCE [LARGE SCALE GENOMIC DNA]</scope>
    <source>
        <strain evidence="2">CBS 366.77</strain>
    </source>
</reference>
<dbReference type="AlphaFoldDB" id="A0A3A2ZK55"/>